<reference evidence="1" key="1">
    <citation type="submission" date="2020-09" db="EMBL/GenBank/DDBJ databases">
        <title>Genome-Enabled Discovery of Anthraquinone Biosynthesis in Senna tora.</title>
        <authorList>
            <person name="Kang S.-H."/>
            <person name="Pandey R.P."/>
            <person name="Lee C.-M."/>
            <person name="Sim J.-S."/>
            <person name="Jeong J.-T."/>
            <person name="Choi B.-S."/>
            <person name="Jung M."/>
            <person name="Ginzburg D."/>
            <person name="Zhao K."/>
            <person name="Won S.Y."/>
            <person name="Oh T.-J."/>
            <person name="Yu Y."/>
            <person name="Kim N.-H."/>
            <person name="Lee O.R."/>
            <person name="Lee T.-H."/>
            <person name="Bashyal P."/>
            <person name="Kim T.-S."/>
            <person name="Lee W.-H."/>
            <person name="Kawkins C."/>
            <person name="Kim C.-K."/>
            <person name="Kim J.S."/>
            <person name="Ahn B.O."/>
            <person name="Rhee S.Y."/>
            <person name="Sohng J.K."/>
        </authorList>
    </citation>
    <scope>NUCLEOTIDE SEQUENCE</scope>
    <source>
        <tissue evidence="1">Leaf</tissue>
    </source>
</reference>
<keyword evidence="2" id="KW-1185">Reference proteome</keyword>
<dbReference type="EMBL" id="JAAIUW010000008">
    <property type="protein sequence ID" value="KAF7821507.1"/>
    <property type="molecule type" value="Genomic_DNA"/>
</dbReference>
<dbReference type="Proteomes" id="UP000634136">
    <property type="component" value="Unassembled WGS sequence"/>
</dbReference>
<sequence>MENGAGSGLVLGLRRVKEGLRDGAWSQFWGGKRVTVWWRRGEGVAMEVEVVRKKKKRLERERDGFGEREGRRDSEKK</sequence>
<organism evidence="1 2">
    <name type="scientific">Senna tora</name>
    <dbReference type="NCBI Taxonomy" id="362788"/>
    <lineage>
        <taxon>Eukaryota</taxon>
        <taxon>Viridiplantae</taxon>
        <taxon>Streptophyta</taxon>
        <taxon>Embryophyta</taxon>
        <taxon>Tracheophyta</taxon>
        <taxon>Spermatophyta</taxon>
        <taxon>Magnoliopsida</taxon>
        <taxon>eudicotyledons</taxon>
        <taxon>Gunneridae</taxon>
        <taxon>Pentapetalae</taxon>
        <taxon>rosids</taxon>
        <taxon>fabids</taxon>
        <taxon>Fabales</taxon>
        <taxon>Fabaceae</taxon>
        <taxon>Caesalpinioideae</taxon>
        <taxon>Cassia clade</taxon>
        <taxon>Senna</taxon>
    </lineage>
</organism>
<evidence type="ECO:0000313" key="1">
    <source>
        <dbReference type="EMBL" id="KAF7821507.1"/>
    </source>
</evidence>
<accession>A0A834THW3</accession>
<proteinExistence type="predicted"/>
<gene>
    <name evidence="1" type="ORF">G2W53_026962</name>
</gene>
<evidence type="ECO:0000313" key="2">
    <source>
        <dbReference type="Proteomes" id="UP000634136"/>
    </source>
</evidence>
<name>A0A834THW3_9FABA</name>
<dbReference type="AlphaFoldDB" id="A0A834THW3"/>
<comment type="caution">
    <text evidence="1">The sequence shown here is derived from an EMBL/GenBank/DDBJ whole genome shotgun (WGS) entry which is preliminary data.</text>
</comment>
<protein>
    <submittedName>
        <fullName evidence="1">Uncharacterized protein</fullName>
    </submittedName>
</protein>